<dbReference type="GO" id="GO:0016787">
    <property type="term" value="F:hydrolase activity"/>
    <property type="evidence" value="ECO:0007669"/>
    <property type="project" value="UniProtKB-KW"/>
</dbReference>
<gene>
    <name evidence="2" type="ORF">HHL25_21690</name>
</gene>
<proteinExistence type="predicted"/>
<dbReference type="EMBL" id="JABBGK010000008">
    <property type="protein sequence ID" value="NML76756.1"/>
    <property type="molecule type" value="Genomic_DNA"/>
</dbReference>
<comment type="caution">
    <text evidence="2">The sequence shown here is derived from an EMBL/GenBank/DDBJ whole genome shotgun (WGS) entry which is preliminary data.</text>
</comment>
<dbReference type="PANTHER" id="PTHR43798:SF33">
    <property type="entry name" value="HYDROLASE, PUTATIVE (AFU_ORTHOLOGUE AFUA_2G14860)-RELATED"/>
    <property type="match status" value="1"/>
</dbReference>
<dbReference type="Proteomes" id="UP000541470">
    <property type="component" value="Unassembled WGS sequence"/>
</dbReference>
<dbReference type="InterPro" id="IPR050266">
    <property type="entry name" value="AB_hydrolase_sf"/>
</dbReference>
<dbReference type="InterPro" id="IPR000073">
    <property type="entry name" value="AB_hydrolase_1"/>
</dbReference>
<protein>
    <submittedName>
        <fullName evidence="2">Alpha/beta fold hydrolase</fullName>
    </submittedName>
</protein>
<name>A0A7Y0FY93_9HYPH</name>
<dbReference type="Gene3D" id="3.40.50.1820">
    <property type="entry name" value="alpha/beta hydrolase"/>
    <property type="match status" value="1"/>
</dbReference>
<evidence type="ECO:0000259" key="1">
    <source>
        <dbReference type="Pfam" id="PF00561"/>
    </source>
</evidence>
<feature type="domain" description="AB hydrolase-1" evidence="1">
    <location>
        <begin position="35"/>
        <end position="255"/>
    </location>
</feature>
<dbReference type="SUPFAM" id="SSF53474">
    <property type="entry name" value="alpha/beta-Hydrolases"/>
    <property type="match status" value="1"/>
</dbReference>
<keyword evidence="2" id="KW-0378">Hydrolase</keyword>
<keyword evidence="3" id="KW-1185">Reference proteome</keyword>
<dbReference type="AlphaFoldDB" id="A0A7Y0FY93"/>
<accession>A0A7Y0FY93</accession>
<sequence length="277" mass="29547">MAALDAPLASMAPPSFRRMTASNGAAYYEAGQGEPLVLIHGVGMRLDAWAPQIAVLSESHRVIAVDMPGHGESRPLPTGSDLTAFVAWLATVLDALSLKRVNLAGHSMGALISGGAVATFPERIRRVALLNGVHRRDAAAKAAVLARAASIPTTGIDIAGPVSRWFSEDEASLVARELTRKWLSMMDVEAYATAYGAFAAGDETYADRWRDATCPALFLTGADDPNSTPAMAEAMAAKARNGYARIIHGHRHMVNLTAPEEVNRLLLEWLELPEVPA</sequence>
<evidence type="ECO:0000313" key="3">
    <source>
        <dbReference type="Proteomes" id="UP000541470"/>
    </source>
</evidence>
<evidence type="ECO:0000313" key="2">
    <source>
        <dbReference type="EMBL" id="NML76756.1"/>
    </source>
</evidence>
<dbReference type="PRINTS" id="PR00111">
    <property type="entry name" value="ABHYDROLASE"/>
</dbReference>
<reference evidence="2 3" key="1">
    <citation type="submission" date="2020-04" db="EMBL/GenBank/DDBJ databases">
        <title>Rhizobium sp. S-51 isolated from soil.</title>
        <authorList>
            <person name="Dahal R.H."/>
        </authorList>
    </citation>
    <scope>NUCLEOTIDE SEQUENCE [LARGE SCALE GENOMIC DNA]</scope>
    <source>
        <strain evidence="2 3">S-51</strain>
    </source>
</reference>
<dbReference type="Pfam" id="PF00561">
    <property type="entry name" value="Abhydrolase_1"/>
    <property type="match status" value="1"/>
</dbReference>
<dbReference type="PANTHER" id="PTHR43798">
    <property type="entry name" value="MONOACYLGLYCEROL LIPASE"/>
    <property type="match status" value="1"/>
</dbReference>
<dbReference type="GO" id="GO:0016020">
    <property type="term" value="C:membrane"/>
    <property type="evidence" value="ECO:0007669"/>
    <property type="project" value="TreeGrafter"/>
</dbReference>
<dbReference type="InterPro" id="IPR029058">
    <property type="entry name" value="AB_hydrolase_fold"/>
</dbReference>
<organism evidence="2 3">
    <name type="scientific">Rhizobium terricola</name>
    <dbReference type="NCBI Taxonomy" id="2728849"/>
    <lineage>
        <taxon>Bacteria</taxon>
        <taxon>Pseudomonadati</taxon>
        <taxon>Pseudomonadota</taxon>
        <taxon>Alphaproteobacteria</taxon>
        <taxon>Hyphomicrobiales</taxon>
        <taxon>Rhizobiaceae</taxon>
        <taxon>Rhizobium/Agrobacterium group</taxon>
        <taxon>Rhizobium</taxon>
    </lineage>
</organism>